<dbReference type="Pfam" id="PF12738">
    <property type="entry name" value="PTCB-BRCT"/>
    <property type="match status" value="1"/>
</dbReference>
<dbReference type="SUPFAM" id="SSF48065">
    <property type="entry name" value="DBL homology domain (DH-domain)"/>
    <property type="match status" value="1"/>
</dbReference>
<dbReference type="InterPro" id="IPR001331">
    <property type="entry name" value="GDS_CDC24_CS"/>
</dbReference>
<keyword evidence="4" id="KW-0677">Repeat</keyword>
<comment type="subcellular location">
    <subcellularLocation>
        <location evidence="6">Nucleus</location>
        <location evidence="6">Nucleolus</location>
    </subcellularLocation>
    <subcellularLocation>
        <location evidence="6">Nucleus</location>
        <location evidence="6">Nucleoplasm</location>
    </subcellularLocation>
</comment>
<dbReference type="GO" id="GO:2000431">
    <property type="term" value="P:regulation of cytokinesis, actomyosin contractile ring assembly"/>
    <property type="evidence" value="ECO:0007669"/>
    <property type="project" value="InterPro"/>
</dbReference>
<dbReference type="InterPro" id="IPR026817">
    <property type="entry name" value="Ect2"/>
</dbReference>
<dbReference type="SUPFAM" id="SSF50978">
    <property type="entry name" value="WD40 repeat-like"/>
    <property type="match status" value="1"/>
</dbReference>
<dbReference type="Pfam" id="PF08154">
    <property type="entry name" value="NLE"/>
    <property type="match status" value="1"/>
</dbReference>
<dbReference type="InterPro" id="IPR001357">
    <property type="entry name" value="BRCT_dom"/>
</dbReference>
<feature type="compositionally biased region" description="Low complexity" evidence="8">
    <location>
        <begin position="433"/>
        <end position="443"/>
    </location>
</feature>
<dbReference type="Pfam" id="PF00400">
    <property type="entry name" value="WD40"/>
    <property type="match status" value="7"/>
</dbReference>
<dbReference type="InterPro" id="IPR012972">
    <property type="entry name" value="NLE"/>
</dbReference>
<dbReference type="InterPro" id="IPR049396">
    <property type="entry name" value="ECT2_BRCT0"/>
</dbReference>
<dbReference type="PROSITE" id="PS50010">
    <property type="entry name" value="DH_2"/>
    <property type="match status" value="1"/>
</dbReference>
<dbReference type="Gene3D" id="2.30.29.30">
    <property type="entry name" value="Pleckstrin-homology domain (PH domain)/Phosphotyrosine-binding domain (PTB)"/>
    <property type="match status" value="1"/>
</dbReference>
<dbReference type="GO" id="GO:0000463">
    <property type="term" value="P:maturation of LSU-rRNA from tricistronic rRNA transcript (SSU-rRNA, 5.8S rRNA, LSU-rRNA)"/>
    <property type="evidence" value="ECO:0007669"/>
    <property type="project" value="UniProtKB-UniRule"/>
</dbReference>
<feature type="compositionally biased region" description="Low complexity" evidence="8">
    <location>
        <begin position="1116"/>
        <end position="1134"/>
    </location>
</feature>
<feature type="domain" description="DH" evidence="9">
    <location>
        <begin position="1189"/>
        <end position="1360"/>
    </location>
</feature>
<evidence type="ECO:0000259" key="10">
    <source>
        <dbReference type="PROSITE" id="PS50172"/>
    </source>
</evidence>
<dbReference type="CDD" id="cd00200">
    <property type="entry name" value="WD40"/>
    <property type="match status" value="1"/>
</dbReference>
<dbReference type="STRING" id="543379.A0A232FKL2"/>
<dbReference type="FunFam" id="2.130.10.10:FF:001898">
    <property type="entry name" value="Ribosome biogenesis protein WDR12 homolog"/>
    <property type="match status" value="1"/>
</dbReference>
<dbReference type="OrthoDB" id="9997817at2759"/>
<dbReference type="Gene3D" id="3.40.50.10190">
    <property type="entry name" value="BRCT domain"/>
    <property type="match status" value="4"/>
</dbReference>
<dbReference type="InterPro" id="IPR000219">
    <property type="entry name" value="DH_dom"/>
</dbReference>
<comment type="caution">
    <text evidence="11">The sequence shown here is derived from an EMBL/GenBank/DDBJ whole genome shotgun (WGS) entry which is preliminary data.</text>
</comment>
<feature type="region of interest" description="Disordered" evidence="8">
    <location>
        <begin position="420"/>
        <end position="457"/>
    </location>
</feature>
<keyword evidence="5 6" id="KW-0539">Nucleus</keyword>
<reference evidence="11 12" key="1">
    <citation type="journal article" date="2017" name="Curr. Biol.">
        <title>The Evolution of Venom by Co-option of Single-Copy Genes.</title>
        <authorList>
            <person name="Martinson E.O."/>
            <person name="Mrinalini"/>
            <person name="Kelkar Y.D."/>
            <person name="Chang C.H."/>
            <person name="Werren J.H."/>
        </authorList>
    </citation>
    <scope>NUCLEOTIDE SEQUENCE [LARGE SCALE GENOMIC DNA]</scope>
    <source>
        <strain evidence="11 12">Alberta</strain>
        <tissue evidence="11">Whole body</tissue>
    </source>
</reference>
<dbReference type="SUPFAM" id="SSF52113">
    <property type="entry name" value="BRCT domain"/>
    <property type="match status" value="2"/>
</dbReference>
<dbReference type="PROSITE" id="PS00678">
    <property type="entry name" value="WD_REPEATS_1"/>
    <property type="match status" value="1"/>
</dbReference>
<proteinExistence type="inferred from homology"/>
<dbReference type="PROSITE" id="PS00741">
    <property type="entry name" value="DH_1"/>
    <property type="match status" value="1"/>
</dbReference>
<dbReference type="InterPro" id="IPR015943">
    <property type="entry name" value="WD40/YVTN_repeat-like_dom_sf"/>
</dbReference>
<organism evidence="11 12">
    <name type="scientific">Trichomalopsis sarcophagae</name>
    <dbReference type="NCBI Taxonomy" id="543379"/>
    <lineage>
        <taxon>Eukaryota</taxon>
        <taxon>Metazoa</taxon>
        <taxon>Ecdysozoa</taxon>
        <taxon>Arthropoda</taxon>
        <taxon>Hexapoda</taxon>
        <taxon>Insecta</taxon>
        <taxon>Pterygota</taxon>
        <taxon>Neoptera</taxon>
        <taxon>Endopterygota</taxon>
        <taxon>Hymenoptera</taxon>
        <taxon>Apocrita</taxon>
        <taxon>Proctotrupomorpha</taxon>
        <taxon>Chalcidoidea</taxon>
        <taxon>Pteromalidae</taxon>
        <taxon>Pteromalinae</taxon>
        <taxon>Trichomalopsis</taxon>
    </lineage>
</organism>
<dbReference type="Gene3D" id="2.130.10.10">
    <property type="entry name" value="YVTN repeat-like/Quinoprotein amine dehydrogenase"/>
    <property type="match status" value="2"/>
</dbReference>
<dbReference type="GO" id="GO:0030687">
    <property type="term" value="C:preribosome, large subunit precursor"/>
    <property type="evidence" value="ECO:0007669"/>
    <property type="project" value="UniProtKB-UniRule"/>
</dbReference>
<dbReference type="InterPro" id="IPR019775">
    <property type="entry name" value="WD40_repeat_CS"/>
</dbReference>
<evidence type="ECO:0000313" key="12">
    <source>
        <dbReference type="Proteomes" id="UP000215335"/>
    </source>
</evidence>
<keyword evidence="3 7" id="KW-0853">WD repeat</keyword>
<dbReference type="GO" id="GO:0000466">
    <property type="term" value="P:maturation of 5.8S rRNA from tricistronic rRNA transcript (SSU-rRNA, 5.8S rRNA, LSU-rRNA)"/>
    <property type="evidence" value="ECO:0007669"/>
    <property type="project" value="UniProtKB-UniRule"/>
</dbReference>
<keyword evidence="2 6" id="KW-0698">rRNA processing</keyword>
<dbReference type="Gene3D" id="1.20.900.10">
    <property type="entry name" value="Dbl homology (DH) domain"/>
    <property type="match status" value="2"/>
</dbReference>
<dbReference type="InterPro" id="IPR011993">
    <property type="entry name" value="PH-like_dom_sf"/>
</dbReference>
<name>A0A232FKL2_9HYME</name>
<dbReference type="HAMAP" id="MF_03029">
    <property type="entry name" value="WDR12"/>
    <property type="match status" value="1"/>
</dbReference>
<dbReference type="PANTHER" id="PTHR16777">
    <property type="entry name" value="PROTEIN ECT2"/>
    <property type="match status" value="1"/>
</dbReference>
<evidence type="ECO:0000259" key="9">
    <source>
        <dbReference type="PROSITE" id="PS50010"/>
    </source>
</evidence>
<evidence type="ECO:0000256" key="3">
    <source>
        <dbReference type="ARBA" id="ARBA00022574"/>
    </source>
</evidence>
<evidence type="ECO:0000256" key="7">
    <source>
        <dbReference type="PROSITE-ProRule" id="PRU00221"/>
    </source>
</evidence>
<dbReference type="SMART" id="SM00325">
    <property type="entry name" value="RhoGEF"/>
    <property type="match status" value="1"/>
</dbReference>
<feature type="domain" description="BRCT" evidence="10">
    <location>
        <begin position="1058"/>
        <end position="1106"/>
    </location>
</feature>
<evidence type="ECO:0000256" key="5">
    <source>
        <dbReference type="ARBA" id="ARBA00023242"/>
    </source>
</evidence>
<feature type="region of interest" description="Disordered" evidence="8">
    <location>
        <begin position="1116"/>
        <end position="1140"/>
    </location>
</feature>
<comment type="similarity">
    <text evidence="6">Belongs to the WD repeat WDR12/YTM1 family.</text>
</comment>
<feature type="repeat" description="WD" evidence="7">
    <location>
        <begin position="256"/>
        <end position="289"/>
    </location>
</feature>
<dbReference type="CDD" id="cd17733">
    <property type="entry name" value="BRCT_Ect2_rpt1"/>
    <property type="match status" value="1"/>
</dbReference>
<dbReference type="GO" id="GO:0005730">
    <property type="term" value="C:nucleolus"/>
    <property type="evidence" value="ECO:0007669"/>
    <property type="project" value="UniProtKB-SubCell"/>
</dbReference>
<dbReference type="PROSITE" id="PS50172">
    <property type="entry name" value="BRCT"/>
    <property type="match status" value="2"/>
</dbReference>
<feature type="repeat" description="WD" evidence="7">
    <location>
        <begin position="194"/>
        <end position="235"/>
    </location>
</feature>
<dbReference type="GO" id="GO:0043021">
    <property type="term" value="F:ribonucleoprotein complex binding"/>
    <property type="evidence" value="ECO:0007669"/>
    <property type="project" value="UniProtKB-UniRule"/>
</dbReference>
<dbReference type="Pfam" id="PF21242">
    <property type="entry name" value="ECT2_PH"/>
    <property type="match status" value="1"/>
</dbReference>
<dbReference type="SMART" id="SM00292">
    <property type="entry name" value="BRCT"/>
    <property type="match status" value="2"/>
</dbReference>
<dbReference type="InterPro" id="IPR001680">
    <property type="entry name" value="WD40_rpt"/>
</dbReference>
<dbReference type="Pfam" id="PF21243">
    <property type="entry name" value="ECT2_BRCT0"/>
    <property type="match status" value="1"/>
</dbReference>
<keyword evidence="12" id="KW-1185">Reference proteome</keyword>
<dbReference type="PROSITE" id="PS50294">
    <property type="entry name" value="WD_REPEATS_REGION"/>
    <property type="match status" value="2"/>
</dbReference>
<dbReference type="Pfam" id="PF00621">
    <property type="entry name" value="RhoGEF"/>
    <property type="match status" value="1"/>
</dbReference>
<dbReference type="InterPro" id="IPR036420">
    <property type="entry name" value="BRCT_dom_sf"/>
</dbReference>
<evidence type="ECO:0000256" key="1">
    <source>
        <dbReference type="ARBA" id="ARBA00022517"/>
    </source>
</evidence>
<evidence type="ECO:0000256" key="8">
    <source>
        <dbReference type="SAM" id="MobiDB-lite"/>
    </source>
</evidence>
<feature type="repeat" description="WD" evidence="7">
    <location>
        <begin position="341"/>
        <end position="377"/>
    </location>
</feature>
<dbReference type="PRINTS" id="PR00320">
    <property type="entry name" value="GPROTEINBRPT"/>
</dbReference>
<dbReference type="GO" id="GO:0005654">
    <property type="term" value="C:nucleoplasm"/>
    <property type="evidence" value="ECO:0007669"/>
    <property type="project" value="UniProtKB-SubCell"/>
</dbReference>
<dbReference type="InterPro" id="IPR020472">
    <property type="entry name" value="WD40_PAC1"/>
</dbReference>
<dbReference type="CDD" id="cd01229">
    <property type="entry name" value="PH_Ect2"/>
    <property type="match status" value="1"/>
</dbReference>
<evidence type="ECO:0000313" key="11">
    <source>
        <dbReference type="EMBL" id="OXU31123.1"/>
    </source>
</evidence>
<dbReference type="EMBL" id="NNAY01000087">
    <property type="protein sequence ID" value="OXU31123.1"/>
    <property type="molecule type" value="Genomic_DNA"/>
</dbReference>
<sequence>MANKNADSDTPQIQIRFVTKQQQYAVPDYPLSVPATVIISELNVLVNELLKESGTISQEVEFDFLVCSEFLRTSLAEHIAERGVSIEDVIDVEYIEKHPPPEPQDCLIHDDWVSAVAVCEKWILTGCYDNTLHLWTAKGKHHLTIPGHSSPIKAVAWISLDGENGTFVSASQDQTAVLWKWNVESNSVESIHICKGHERGLEAVGVNTANNLMATGSWDTMLKIWSTSLQDDTEEGESASKRKKTESKTRVPLRTMKGHKEAVSGVVWTDKTEIVTSSWDHTLKVWDTELGGIKHELAGNKSFFDVDYSPLSKVLIAASADKHVRLYDPRSTEGAVCKSMFTSHTQWVQSVRWSTTQDHLFMSGAYDNNVKLWDTRSPKAPLFDLTGHEDKVLSCNWSNPKYLVSGGADNTAQGAAAALRPSLRQEEEEVDKVSGSSSSSSAAKMEEQSVHSSTSDINSEEAVKTEYLIIPRKKRICLVGAASEDPALGSAAQQFNVPVLKSETGVEYIEDTTYCTYFILKQFEGVEYDNLRKSAHRILGPTALLQLAEKKESLPSINRPMYTQSMLGTVVAFTGFRKKEELTKLINMIHHMGGSIRKEMGLKVTHLIANCCGGEKYRYAVTFRVPVMSSDWVSALWDMRDSLSSCSGNNEELVANFKLKPFFGARVCFFGFPEDEKRHMCEVLQQQGGEPTEITDPNCTHVLELALANKSLSYSFEYYDPYTNTIPSPAKSIFASRLLSMGKRKFQHDDDKPSHENVSQDSAICMDYSNDLPSPNSEPAAMTFEEISEEDEETMDRMLSIGESSEDSWTDGTMDVDSGVDDVRTMRKSVSLISKYEHGKIYGTNTLTGNKHTPLKNVQSCSLIAFNNSGKKVATPRRYIRWKRSSSHTGTPKKQLTSCASEPKLRTHVTKRHSYQTASVTFNDSVNYLNASAGEGKKTKTRKSSKTLTKALKQSSALFSKISEIVFPSTFKQYMPVTPCRPSQQQRREDDCVTRQKYTPLPSPLPVPAKMARLGSDSDCKVRVSQQQQETQCVSVTDLTAQKNFTPKCARNIQRAPEKSFLVVVDESNVNALPDLASARAHIVKAEWFWTSVQNEGAADEKDYLFEDYLEQVMSPSASARRDSQQAATPTTASTRRKRKRLAETLSSLVQNGADSPALHKRRSSISDAGHLSVSGSFLDCTASPDKQLLDDIPEVEAVNTDSARKNLSPRHQVFLELVQTESNYVGILSTIMTLFKSPLEDLIETSGELLNSTEAKIIFDLVKAYPPYVNFFENTKEMLDQCDQNKPRFHAFLKICQTKPECGRQSLKELLIKPVQRLPSISLLLNDILKHTHKSNPDHSALEKSLSSIKEVMTYINEDKRKTEGQLAMFDIFNEIDNCPPHLVSSHRSFIGKCDVQELSEGLSGRGDHLVFFLFTDMLEICKKRSKAFNSMKSPNTVNGLHSVKMSQVKPYKHIKMLSLSTVKKVVDIRETEECRNVFALMVRSNQELKEKLYSFTITDEEVNKTNYLRTLCRQMANTVCKADADTFLISLDHSQLEIDTSDVALGTLSKAFKFASRTRMKVGRAFSFNKTPSKLKRAMSTMMSPFGSTNSLTPASQQLAQMRLASCNNINELGNGGSGSPSRDEVLVAPMSVQPTRKAKCSTLSMASLRRL</sequence>
<dbReference type="GO" id="GO:0005085">
    <property type="term" value="F:guanyl-nucleotide exchange factor activity"/>
    <property type="evidence" value="ECO:0007669"/>
    <property type="project" value="InterPro"/>
</dbReference>
<gene>
    <name evidence="11" type="ORF">TSAR_005033</name>
</gene>
<evidence type="ECO:0000256" key="6">
    <source>
        <dbReference type="HAMAP-Rule" id="MF_03029"/>
    </source>
</evidence>
<dbReference type="InterPro" id="IPR028599">
    <property type="entry name" value="WDR12/Ytm1"/>
</dbReference>
<accession>A0A232FKL2</accession>
<dbReference type="CDD" id="cd00160">
    <property type="entry name" value="RhoGEF"/>
    <property type="match status" value="1"/>
</dbReference>
<evidence type="ECO:0000256" key="2">
    <source>
        <dbReference type="ARBA" id="ARBA00022552"/>
    </source>
</evidence>
<dbReference type="GO" id="GO:0005096">
    <property type="term" value="F:GTPase activator activity"/>
    <property type="evidence" value="ECO:0007669"/>
    <property type="project" value="InterPro"/>
</dbReference>
<protein>
    <recommendedName>
        <fullName evidence="6">Ribosome biogenesis protein WDR12 homolog</fullName>
    </recommendedName>
</protein>
<dbReference type="InterPro" id="IPR049395">
    <property type="entry name" value="ECT2_PH"/>
</dbReference>
<dbReference type="GO" id="GO:0000281">
    <property type="term" value="P:mitotic cytokinesis"/>
    <property type="evidence" value="ECO:0007669"/>
    <property type="project" value="TreeGrafter"/>
</dbReference>
<dbReference type="GO" id="GO:0035556">
    <property type="term" value="P:intracellular signal transduction"/>
    <property type="evidence" value="ECO:0007669"/>
    <property type="project" value="InterPro"/>
</dbReference>
<dbReference type="PANTHER" id="PTHR16777:SF2">
    <property type="entry name" value="PROTEIN ECT2"/>
    <property type="match status" value="1"/>
</dbReference>
<keyword evidence="1 6" id="KW-0690">Ribosome biogenesis</keyword>
<dbReference type="GO" id="GO:0005938">
    <property type="term" value="C:cell cortex"/>
    <property type="evidence" value="ECO:0007669"/>
    <property type="project" value="TreeGrafter"/>
</dbReference>
<comment type="function">
    <text evidence="6">Required for maturation of ribosomal RNAs and formation of the large ribosomal subunit.</text>
</comment>
<dbReference type="Proteomes" id="UP000215335">
    <property type="component" value="Unassembled WGS sequence"/>
</dbReference>
<dbReference type="SMART" id="SM00320">
    <property type="entry name" value="WD40"/>
    <property type="match status" value="7"/>
</dbReference>
<dbReference type="InterPro" id="IPR036322">
    <property type="entry name" value="WD40_repeat_dom_sf"/>
</dbReference>
<feature type="domain" description="BRCT" evidence="10">
    <location>
        <begin position="561"/>
        <end position="633"/>
    </location>
</feature>
<evidence type="ECO:0000256" key="4">
    <source>
        <dbReference type="ARBA" id="ARBA00022737"/>
    </source>
</evidence>
<dbReference type="InterPro" id="IPR035899">
    <property type="entry name" value="DBL_dom_sf"/>
</dbReference>
<dbReference type="GO" id="GO:0007399">
    <property type="term" value="P:nervous system development"/>
    <property type="evidence" value="ECO:0007669"/>
    <property type="project" value="TreeGrafter"/>
</dbReference>
<dbReference type="PROSITE" id="PS50082">
    <property type="entry name" value="WD_REPEATS_2"/>
    <property type="match status" value="3"/>
</dbReference>
<dbReference type="SUPFAM" id="SSF50729">
    <property type="entry name" value="PH domain-like"/>
    <property type="match status" value="1"/>
</dbReference>